<dbReference type="Proteomes" id="UP000036403">
    <property type="component" value="Unassembled WGS sequence"/>
</dbReference>
<gene>
    <name evidence="2" type="ORF">RF55_15069</name>
</gene>
<sequence>MTQLFFKCQMCNYEVNIWSEPTEPEILDVNTAAVAGTVTVGIGFAQLKELCAAMNIPSVDNMKMAGEVEKQLTLERKETINGIPHITVVGVRNKFCMICDVAEENGIEPRDHKCYKNFDLNASSTSMESDAIVEGFKNSLEMHEMIYRTVIADGDSSVYQTISALLLKFTNDSAESFNSIICREIGGKRINFGNRGSYNARIAGAVVQYNTQQVLT</sequence>
<dbReference type="Pfam" id="PF20700">
    <property type="entry name" value="Mutator"/>
    <property type="match status" value="2"/>
</dbReference>
<keyword evidence="3" id="KW-1185">Reference proteome</keyword>
<dbReference type="OrthoDB" id="7699847at2759"/>
<dbReference type="PaxDb" id="67767-A0A0J7K6J2"/>
<evidence type="ECO:0000259" key="1">
    <source>
        <dbReference type="Pfam" id="PF20700"/>
    </source>
</evidence>
<proteinExistence type="predicted"/>
<dbReference type="AlphaFoldDB" id="A0A0J7K6J2"/>
<protein>
    <recommendedName>
        <fullName evidence="1">Mutator-like transposase domain-containing protein</fullName>
    </recommendedName>
</protein>
<feature type="non-terminal residue" evidence="2">
    <location>
        <position position="216"/>
    </location>
</feature>
<accession>A0A0J7K6J2</accession>
<reference evidence="2 3" key="1">
    <citation type="submission" date="2015-04" db="EMBL/GenBank/DDBJ databases">
        <title>Lasius niger genome sequencing.</title>
        <authorList>
            <person name="Konorov E.A."/>
            <person name="Nikitin M.A."/>
            <person name="Kirill M.V."/>
            <person name="Chang P."/>
        </authorList>
    </citation>
    <scope>NUCLEOTIDE SEQUENCE [LARGE SCALE GENOMIC DNA]</scope>
    <source>
        <tissue evidence="2">Whole</tissue>
    </source>
</reference>
<comment type="caution">
    <text evidence="2">The sequence shown here is derived from an EMBL/GenBank/DDBJ whole genome shotgun (WGS) entry which is preliminary data.</text>
</comment>
<dbReference type="InterPro" id="IPR049012">
    <property type="entry name" value="Mutator_transp_dom"/>
</dbReference>
<feature type="domain" description="Mutator-like transposase" evidence="1">
    <location>
        <begin position="88"/>
        <end position="164"/>
    </location>
</feature>
<name>A0A0J7K6J2_LASNI</name>
<feature type="domain" description="Mutator-like transposase" evidence="1">
    <location>
        <begin position="2"/>
        <end position="78"/>
    </location>
</feature>
<evidence type="ECO:0000313" key="3">
    <source>
        <dbReference type="Proteomes" id="UP000036403"/>
    </source>
</evidence>
<evidence type="ECO:0000313" key="2">
    <source>
        <dbReference type="EMBL" id="KMQ86063.1"/>
    </source>
</evidence>
<dbReference type="EMBL" id="LBMM01012667">
    <property type="protein sequence ID" value="KMQ86063.1"/>
    <property type="molecule type" value="Genomic_DNA"/>
</dbReference>
<organism evidence="2 3">
    <name type="scientific">Lasius niger</name>
    <name type="common">Black garden ant</name>
    <dbReference type="NCBI Taxonomy" id="67767"/>
    <lineage>
        <taxon>Eukaryota</taxon>
        <taxon>Metazoa</taxon>
        <taxon>Ecdysozoa</taxon>
        <taxon>Arthropoda</taxon>
        <taxon>Hexapoda</taxon>
        <taxon>Insecta</taxon>
        <taxon>Pterygota</taxon>
        <taxon>Neoptera</taxon>
        <taxon>Endopterygota</taxon>
        <taxon>Hymenoptera</taxon>
        <taxon>Apocrita</taxon>
        <taxon>Aculeata</taxon>
        <taxon>Formicoidea</taxon>
        <taxon>Formicidae</taxon>
        <taxon>Formicinae</taxon>
        <taxon>Lasius</taxon>
        <taxon>Lasius</taxon>
    </lineage>
</organism>